<feature type="signal peptide" evidence="7">
    <location>
        <begin position="1"/>
        <end position="18"/>
    </location>
</feature>
<evidence type="ECO:0000313" key="9">
    <source>
        <dbReference type="EMBL" id="TRD20700.1"/>
    </source>
</evidence>
<dbReference type="GO" id="GO:0051603">
    <property type="term" value="P:proteolysis involved in protein catabolic process"/>
    <property type="evidence" value="ECO:0007669"/>
    <property type="project" value="TreeGrafter"/>
</dbReference>
<comment type="similarity">
    <text evidence="6">Belongs to the peptidase M48 family.</text>
</comment>
<feature type="chain" id="PRO_5021853689" evidence="7">
    <location>
        <begin position="19"/>
        <end position="249"/>
    </location>
</feature>
<reference evidence="9 10" key="1">
    <citation type="submission" date="2019-06" db="EMBL/GenBank/DDBJ databases">
        <title>Paenimaribius caenipelagi gen. nov., sp. nov., isolated from a tidal flat.</title>
        <authorList>
            <person name="Yoon J.-H."/>
        </authorList>
    </citation>
    <scope>NUCLEOTIDE SEQUENCE [LARGE SCALE GENOMIC DNA]</scope>
    <source>
        <strain evidence="9 10">JBTF-M29</strain>
    </source>
</reference>
<dbReference type="OrthoDB" id="9810445at2"/>
<comment type="caution">
    <text evidence="9">The sequence shown here is derived from an EMBL/GenBank/DDBJ whole genome shotgun (WGS) entry which is preliminary data.</text>
</comment>
<protein>
    <submittedName>
        <fullName evidence="9">M48 family metallopeptidase</fullName>
    </submittedName>
</protein>
<accession>A0A547Q2U5</accession>
<dbReference type="PANTHER" id="PTHR22726:SF24">
    <property type="entry name" value="M48 FAMILY METALLOPEPTIDASE"/>
    <property type="match status" value="1"/>
</dbReference>
<gene>
    <name evidence="9" type="ORF">FEV53_09650</name>
</gene>
<organism evidence="9 10">
    <name type="scientific">Palleronia caenipelagi</name>
    <dbReference type="NCBI Taxonomy" id="2489174"/>
    <lineage>
        <taxon>Bacteria</taxon>
        <taxon>Pseudomonadati</taxon>
        <taxon>Pseudomonadota</taxon>
        <taxon>Alphaproteobacteria</taxon>
        <taxon>Rhodobacterales</taxon>
        <taxon>Roseobacteraceae</taxon>
        <taxon>Palleronia</taxon>
    </lineage>
</organism>
<evidence type="ECO:0000313" key="10">
    <source>
        <dbReference type="Proteomes" id="UP000318590"/>
    </source>
</evidence>
<keyword evidence="3 6" id="KW-0378">Hydrolase</keyword>
<keyword evidence="2" id="KW-0479">Metal-binding</keyword>
<dbReference type="PROSITE" id="PS51318">
    <property type="entry name" value="TAT"/>
    <property type="match status" value="1"/>
</dbReference>
<proteinExistence type="inferred from homology"/>
<dbReference type="EMBL" id="VFSV01000013">
    <property type="protein sequence ID" value="TRD20700.1"/>
    <property type="molecule type" value="Genomic_DNA"/>
</dbReference>
<evidence type="ECO:0000256" key="5">
    <source>
        <dbReference type="ARBA" id="ARBA00023049"/>
    </source>
</evidence>
<dbReference type="InterPro" id="IPR006311">
    <property type="entry name" value="TAT_signal"/>
</dbReference>
<name>A0A547Q2U5_9RHOB</name>
<evidence type="ECO:0000259" key="8">
    <source>
        <dbReference type="Pfam" id="PF01435"/>
    </source>
</evidence>
<evidence type="ECO:0000256" key="4">
    <source>
        <dbReference type="ARBA" id="ARBA00022833"/>
    </source>
</evidence>
<dbReference type="InterPro" id="IPR051156">
    <property type="entry name" value="Mito/Outer_Membr_Metalloprot"/>
</dbReference>
<dbReference type="GO" id="GO:0016020">
    <property type="term" value="C:membrane"/>
    <property type="evidence" value="ECO:0007669"/>
    <property type="project" value="TreeGrafter"/>
</dbReference>
<dbReference type="Gene3D" id="3.30.2010.10">
    <property type="entry name" value="Metalloproteases ('zincins'), catalytic domain"/>
    <property type="match status" value="1"/>
</dbReference>
<keyword evidence="1 6" id="KW-0645">Protease</keyword>
<keyword evidence="4 6" id="KW-0862">Zinc</keyword>
<dbReference type="GO" id="GO:0046872">
    <property type="term" value="F:metal ion binding"/>
    <property type="evidence" value="ECO:0007669"/>
    <property type="project" value="UniProtKB-KW"/>
</dbReference>
<dbReference type="AlphaFoldDB" id="A0A547Q2U5"/>
<dbReference type="GO" id="GO:0004222">
    <property type="term" value="F:metalloendopeptidase activity"/>
    <property type="evidence" value="ECO:0007669"/>
    <property type="project" value="InterPro"/>
</dbReference>
<feature type="domain" description="Peptidase M48" evidence="8">
    <location>
        <begin position="62"/>
        <end position="244"/>
    </location>
</feature>
<evidence type="ECO:0000256" key="7">
    <source>
        <dbReference type="SAM" id="SignalP"/>
    </source>
</evidence>
<evidence type="ECO:0000256" key="3">
    <source>
        <dbReference type="ARBA" id="ARBA00022801"/>
    </source>
</evidence>
<keyword evidence="7" id="KW-0732">Signal</keyword>
<keyword evidence="5 6" id="KW-0482">Metalloprotease</keyword>
<sequence length="249" mass="26582">MCTSCLTRRSLLTGAVAAAPMALSGCDSVAMLVSARTANAMGAEAWAEINARTQVSTNATYQKTLRRTSAKLLQAAGKSTDGWQIEVFADPRANAFALPGGRIGVYEGMFDVIANEDQLAAIVGHEIGHLSAKHAEERMGAEIVKSTGLRLIAMLLNFGDVSYANEIAAALGLGIEVGLLLPFSRDQELEADAAGLVLMDEAGYRPREAVDLWRRMEAASDRRPPEFLATHPAPRSRIAQIEAMIEAGI</sequence>
<dbReference type="RefSeq" id="WP_142834606.1">
    <property type="nucleotide sequence ID" value="NZ_VFSV01000013.1"/>
</dbReference>
<dbReference type="PANTHER" id="PTHR22726">
    <property type="entry name" value="METALLOENDOPEPTIDASE OMA1"/>
    <property type="match status" value="1"/>
</dbReference>
<dbReference type="CDD" id="cd07331">
    <property type="entry name" value="M48C_Oma1_like"/>
    <property type="match status" value="1"/>
</dbReference>
<comment type="cofactor">
    <cofactor evidence="6">
        <name>Zn(2+)</name>
        <dbReference type="ChEBI" id="CHEBI:29105"/>
    </cofactor>
    <text evidence="6">Binds 1 zinc ion per subunit.</text>
</comment>
<dbReference type="Proteomes" id="UP000318590">
    <property type="component" value="Unassembled WGS sequence"/>
</dbReference>
<evidence type="ECO:0000256" key="6">
    <source>
        <dbReference type="RuleBase" id="RU003983"/>
    </source>
</evidence>
<dbReference type="Pfam" id="PF01435">
    <property type="entry name" value="Peptidase_M48"/>
    <property type="match status" value="1"/>
</dbReference>
<dbReference type="InterPro" id="IPR001915">
    <property type="entry name" value="Peptidase_M48"/>
</dbReference>
<evidence type="ECO:0000256" key="1">
    <source>
        <dbReference type="ARBA" id="ARBA00022670"/>
    </source>
</evidence>
<evidence type="ECO:0000256" key="2">
    <source>
        <dbReference type="ARBA" id="ARBA00022723"/>
    </source>
</evidence>
<keyword evidence="10" id="KW-1185">Reference proteome</keyword>